<dbReference type="OrthoDB" id="1263582at2"/>
<dbReference type="InterPro" id="IPR006977">
    <property type="entry name" value="Yip1_dom"/>
</dbReference>
<dbReference type="Pfam" id="PF04893">
    <property type="entry name" value="Yip1"/>
    <property type="match status" value="1"/>
</dbReference>
<keyword evidence="2 5" id="KW-0812">Transmembrane</keyword>
<keyword evidence="3 5" id="KW-1133">Transmembrane helix</keyword>
<accession>A0A4R5FBZ6</accession>
<dbReference type="EMBL" id="SMLG01000002">
    <property type="protein sequence ID" value="TDE45997.1"/>
    <property type="molecule type" value="Genomic_DNA"/>
</dbReference>
<feature type="domain" description="Yip1" evidence="6">
    <location>
        <begin position="17"/>
        <end position="181"/>
    </location>
</feature>
<evidence type="ECO:0000313" key="8">
    <source>
        <dbReference type="Proteomes" id="UP000294814"/>
    </source>
</evidence>
<evidence type="ECO:0000313" key="7">
    <source>
        <dbReference type="EMBL" id="TDE45997.1"/>
    </source>
</evidence>
<evidence type="ECO:0000256" key="4">
    <source>
        <dbReference type="ARBA" id="ARBA00023136"/>
    </source>
</evidence>
<feature type="transmembrane region" description="Helical" evidence="5">
    <location>
        <begin position="12"/>
        <end position="33"/>
    </location>
</feature>
<proteinExistence type="predicted"/>
<feature type="transmembrane region" description="Helical" evidence="5">
    <location>
        <begin position="171"/>
        <end position="192"/>
    </location>
</feature>
<gene>
    <name evidence="7" type="ORF">E0I26_04735</name>
</gene>
<evidence type="ECO:0000256" key="5">
    <source>
        <dbReference type="SAM" id="Phobius"/>
    </source>
</evidence>
<evidence type="ECO:0000256" key="2">
    <source>
        <dbReference type="ARBA" id="ARBA00022692"/>
    </source>
</evidence>
<comment type="caution">
    <text evidence="7">The sequence shown here is derived from an EMBL/GenBank/DDBJ whole genome shotgun (WGS) entry which is preliminary data.</text>
</comment>
<dbReference type="AlphaFoldDB" id="A0A4R5FBZ6"/>
<evidence type="ECO:0000256" key="1">
    <source>
        <dbReference type="ARBA" id="ARBA00004141"/>
    </source>
</evidence>
<comment type="subcellular location">
    <subcellularLocation>
        <location evidence="1">Membrane</location>
        <topology evidence="1">Multi-pass membrane protein</topology>
    </subcellularLocation>
</comment>
<keyword evidence="4 5" id="KW-0472">Membrane</keyword>
<dbReference type="RefSeq" id="WP_131915347.1">
    <property type="nucleotide sequence ID" value="NZ_SMLG01000002.1"/>
</dbReference>
<evidence type="ECO:0000256" key="3">
    <source>
        <dbReference type="ARBA" id="ARBA00022989"/>
    </source>
</evidence>
<reference evidence="7 8" key="1">
    <citation type="submission" date="2019-03" db="EMBL/GenBank/DDBJ databases">
        <title>Novel species of Flavobacterium.</title>
        <authorList>
            <person name="Liu Q."/>
            <person name="Xin Y.-H."/>
        </authorList>
    </citation>
    <scope>NUCLEOTIDE SEQUENCE [LARGE SCALE GENOMIC DNA]</scope>
    <source>
        <strain evidence="7 8">LB3P52</strain>
    </source>
</reference>
<protein>
    <recommendedName>
        <fullName evidence="6">Yip1 domain-containing protein</fullName>
    </recommendedName>
</protein>
<dbReference type="Proteomes" id="UP000294814">
    <property type="component" value="Unassembled WGS sequence"/>
</dbReference>
<sequence>MKTLLFNPFEKYSDRTLIAFGLLFSLIGGYLGFVFNARFDGVIDLHFVEKVSVYQPLFDIAIDIFCSSILLFSVGKLINNKTRFIDILSVSMIARIPFYFLSFFNINNLMYNISKRILSMIAPEKIHNFVITDIPVLLVVSMTTILFLIWLIVLLYNGFKVATNAKETKHTLFFIGALIFAEILSKILIITLN</sequence>
<evidence type="ECO:0000259" key="6">
    <source>
        <dbReference type="Pfam" id="PF04893"/>
    </source>
</evidence>
<dbReference type="GO" id="GO:0016020">
    <property type="term" value="C:membrane"/>
    <property type="evidence" value="ECO:0007669"/>
    <property type="project" value="UniProtKB-SubCell"/>
</dbReference>
<keyword evidence="8" id="KW-1185">Reference proteome</keyword>
<feature type="transmembrane region" description="Helical" evidence="5">
    <location>
        <begin position="53"/>
        <end position="72"/>
    </location>
</feature>
<feature type="transmembrane region" description="Helical" evidence="5">
    <location>
        <begin position="126"/>
        <end position="159"/>
    </location>
</feature>
<organism evidence="7 8">
    <name type="scientific">Flavobacterium rhamnosiphilum</name>
    <dbReference type="NCBI Taxonomy" id="2541724"/>
    <lineage>
        <taxon>Bacteria</taxon>
        <taxon>Pseudomonadati</taxon>
        <taxon>Bacteroidota</taxon>
        <taxon>Flavobacteriia</taxon>
        <taxon>Flavobacteriales</taxon>
        <taxon>Flavobacteriaceae</taxon>
        <taxon>Flavobacterium</taxon>
    </lineage>
</organism>
<name>A0A4R5FBZ6_9FLAO</name>
<feature type="transmembrane region" description="Helical" evidence="5">
    <location>
        <begin position="84"/>
        <end position="106"/>
    </location>
</feature>